<dbReference type="RefSeq" id="WP_112137079.1">
    <property type="nucleotide sequence ID" value="NZ_CP016181.1"/>
</dbReference>
<dbReference type="Proteomes" id="UP000249898">
    <property type="component" value="Chromosome"/>
</dbReference>
<comment type="cofactor">
    <cofactor evidence="2">
        <name>Mg(2+)</name>
        <dbReference type="ChEBI" id="CHEBI:18420"/>
    </cofactor>
</comment>
<dbReference type="GO" id="GO:0007165">
    <property type="term" value="P:signal transduction"/>
    <property type="evidence" value="ECO:0007669"/>
    <property type="project" value="TreeGrafter"/>
</dbReference>
<dbReference type="Gene3D" id="3.40.190.80">
    <property type="match status" value="1"/>
</dbReference>
<gene>
    <name evidence="3" type="ORF">A8139_07790</name>
</gene>
<evidence type="ECO:0000313" key="4">
    <source>
        <dbReference type="Proteomes" id="UP000249898"/>
    </source>
</evidence>
<dbReference type="EMBL" id="CP016181">
    <property type="protein sequence ID" value="AWX99910.1"/>
    <property type="molecule type" value="Genomic_DNA"/>
</dbReference>
<keyword evidence="2" id="KW-0460">Magnesium</keyword>
<dbReference type="GO" id="GO:0008934">
    <property type="term" value="F:inositol monophosphate 1-phosphatase activity"/>
    <property type="evidence" value="ECO:0007669"/>
    <property type="project" value="TreeGrafter"/>
</dbReference>
<feature type="binding site" evidence="2">
    <location>
        <position position="83"/>
    </location>
    <ligand>
        <name>Mg(2+)</name>
        <dbReference type="ChEBI" id="CHEBI:18420"/>
        <label>1</label>
        <note>catalytic</note>
    </ligand>
</feature>
<comment type="similarity">
    <text evidence="1">Belongs to the inositol monophosphatase superfamily.</text>
</comment>
<evidence type="ECO:0000313" key="3">
    <source>
        <dbReference type="EMBL" id="AWX99910.1"/>
    </source>
</evidence>
<accession>A0A2Z4PQN3</accession>
<dbReference type="AlphaFoldDB" id="A0A2Z4PQN3"/>
<dbReference type="InterPro" id="IPR000760">
    <property type="entry name" value="Inositol_monophosphatase-like"/>
</dbReference>
<keyword evidence="2" id="KW-0479">Metal-binding</keyword>
<dbReference type="GO" id="GO:0046872">
    <property type="term" value="F:metal ion binding"/>
    <property type="evidence" value="ECO:0007669"/>
    <property type="project" value="UniProtKB-KW"/>
</dbReference>
<evidence type="ECO:0000256" key="2">
    <source>
        <dbReference type="PIRSR" id="PIRSR600760-2"/>
    </source>
</evidence>
<dbReference type="OrthoDB" id="9785695at2"/>
<evidence type="ECO:0000256" key="1">
    <source>
        <dbReference type="ARBA" id="ARBA00009759"/>
    </source>
</evidence>
<organism evidence="3 4">
    <name type="scientific">Marinomonas primoryensis</name>
    <dbReference type="NCBI Taxonomy" id="178399"/>
    <lineage>
        <taxon>Bacteria</taxon>
        <taxon>Pseudomonadati</taxon>
        <taxon>Pseudomonadota</taxon>
        <taxon>Gammaproteobacteria</taxon>
        <taxon>Oceanospirillales</taxon>
        <taxon>Oceanospirillaceae</taxon>
        <taxon>Marinomonas</taxon>
    </lineage>
</organism>
<dbReference type="SUPFAM" id="SSF56655">
    <property type="entry name" value="Carbohydrate phosphatase"/>
    <property type="match status" value="1"/>
</dbReference>
<dbReference type="Pfam" id="PF00459">
    <property type="entry name" value="Inositol_P"/>
    <property type="match status" value="1"/>
</dbReference>
<sequence length="262" mass="28561">MQPRINIALKAARAAAEYIVHSQEKLLFDKEQGQSAEQVYETVCSGAERSIVYHLEKAYPGDTITTRLQGSVQKGEEGEWIIDAIQGQHLFSRGLTGNVITMSYLVAGKVEHALVLNPHTKDEFYASKGRGAYLNNSRIRSSSARTLENSTIAAQFPATDRLMPSLSGQFAVLTDIAEQGARAVMQDSPALMLANVAAGRLDAAWGIKLQEWEMQAPLFIAKESGCLFAGFDGSPSLEKGNVLCAAPRLFKVLLPILNKHLN</sequence>
<reference evidence="3 4" key="1">
    <citation type="submission" date="2016-06" db="EMBL/GenBank/DDBJ databases">
        <title>The sequenced genome of the ice-adhering bacterium Marinomonas primoryensis, from Antarctica.</title>
        <authorList>
            <person name="Graham L."/>
            <person name="Vance T.D.R."/>
            <person name="Davies P.L."/>
        </authorList>
    </citation>
    <scope>NUCLEOTIDE SEQUENCE [LARGE SCALE GENOMIC DNA]</scope>
    <source>
        <strain evidence="3 4">AceL</strain>
    </source>
</reference>
<dbReference type="PANTHER" id="PTHR20854">
    <property type="entry name" value="INOSITOL MONOPHOSPHATASE"/>
    <property type="match status" value="1"/>
</dbReference>
<proteinExistence type="inferred from homology"/>
<protein>
    <submittedName>
        <fullName evidence="3">Inositol monophosphatase</fullName>
    </submittedName>
</protein>
<dbReference type="PRINTS" id="PR00377">
    <property type="entry name" value="IMPHPHTASES"/>
</dbReference>
<dbReference type="Gene3D" id="3.30.540.10">
    <property type="entry name" value="Fructose-1,6-Bisphosphatase, subunit A, domain 1"/>
    <property type="match status" value="1"/>
</dbReference>
<feature type="binding site" evidence="2">
    <location>
        <position position="85"/>
    </location>
    <ligand>
        <name>Mg(2+)</name>
        <dbReference type="ChEBI" id="CHEBI:18420"/>
        <label>1</label>
        <note>catalytic</note>
    </ligand>
</feature>
<dbReference type="GO" id="GO:0006020">
    <property type="term" value="P:inositol metabolic process"/>
    <property type="evidence" value="ECO:0007669"/>
    <property type="project" value="TreeGrafter"/>
</dbReference>
<dbReference type="PANTHER" id="PTHR20854:SF4">
    <property type="entry name" value="INOSITOL-1-MONOPHOSPHATASE-RELATED"/>
    <property type="match status" value="1"/>
</dbReference>
<name>A0A2Z4PQN3_9GAMM</name>